<dbReference type="InterPro" id="IPR036259">
    <property type="entry name" value="MFS_trans_sf"/>
</dbReference>
<dbReference type="EMBL" id="BLTE01000024">
    <property type="protein sequence ID" value="GFK95841.1"/>
    <property type="molecule type" value="Genomic_DNA"/>
</dbReference>
<feature type="transmembrane region" description="Helical" evidence="6">
    <location>
        <begin position="399"/>
        <end position="417"/>
    </location>
</feature>
<dbReference type="AlphaFoldDB" id="A0A6V8LZ68"/>
<dbReference type="InterPro" id="IPR011701">
    <property type="entry name" value="MFS"/>
</dbReference>
<keyword evidence="5 6" id="KW-0472">Membrane</keyword>
<dbReference type="PANTHER" id="PTHR43791:SF36">
    <property type="entry name" value="TRANSPORTER, PUTATIVE (AFU_ORTHOLOGUE AFUA_6G08340)-RELATED"/>
    <property type="match status" value="1"/>
</dbReference>
<dbReference type="PROSITE" id="PS50850">
    <property type="entry name" value="MFS"/>
    <property type="match status" value="1"/>
</dbReference>
<feature type="transmembrane region" description="Helical" evidence="6">
    <location>
        <begin position="359"/>
        <end position="379"/>
    </location>
</feature>
<evidence type="ECO:0000256" key="3">
    <source>
        <dbReference type="ARBA" id="ARBA00022692"/>
    </source>
</evidence>
<name>A0A6V8LZ68_9BACT</name>
<dbReference type="Proteomes" id="UP000494245">
    <property type="component" value="Unassembled WGS sequence"/>
</dbReference>
<feature type="transmembrane region" description="Helical" evidence="6">
    <location>
        <begin position="82"/>
        <end position="101"/>
    </location>
</feature>
<evidence type="ECO:0000256" key="6">
    <source>
        <dbReference type="SAM" id="Phobius"/>
    </source>
</evidence>
<accession>A0A6V8LZ68</accession>
<keyword evidence="3 6" id="KW-0812">Transmembrane</keyword>
<feature type="transmembrane region" description="Helical" evidence="6">
    <location>
        <begin position="241"/>
        <end position="263"/>
    </location>
</feature>
<feature type="transmembrane region" description="Helical" evidence="6">
    <location>
        <begin position="12"/>
        <end position="29"/>
    </location>
</feature>
<evidence type="ECO:0000256" key="1">
    <source>
        <dbReference type="ARBA" id="ARBA00004141"/>
    </source>
</evidence>
<sequence length="424" mass="44742">MTPILQRAVSKATWRLLPFLFVLYIAAYLDRINVSFAALGMNKDLGLDQAAYGFGAGIFFLGYVLLEVPSNLVLARVGARRWIARIMVSWGLVTMALAYAQGPVSFAALRFLLGACEAGFFPGIILYLTYWFPHASRARAVALFMTATPVAGLVGSPLSGWIMGLHGVWGHTGWQWLFLLEGLPAVLLGVAVWFTMPAGPAKAAWLTPDERQALAGALEAEGADAGPGRLHGVRQGLTSPVVWLFGFIYFCSVLAMYGLVMFLPQIVAQVTGGDALSVGFHVMVAYGFAAVGMVLIGASSDRFAERRWHVIGSMGLCLCGMVALSAATGLAGVLAGASLAAMGIWGVLGPFWGMATRCLGGAAAAAGIALINSLGNVGGFLGPYLMGWVKSNTGHYSEAFLYVAAVILLGMASALLVRQPRRNG</sequence>
<comment type="subcellular location">
    <subcellularLocation>
        <location evidence="1">Membrane</location>
        <topology evidence="1">Multi-pass membrane protein</topology>
    </subcellularLocation>
</comment>
<feature type="transmembrane region" description="Helical" evidence="6">
    <location>
        <begin position="308"/>
        <end position="327"/>
    </location>
</feature>
<proteinExistence type="predicted"/>
<dbReference type="RefSeq" id="WP_173086981.1">
    <property type="nucleotide sequence ID" value="NZ_BLTE01000024.1"/>
</dbReference>
<feature type="transmembrane region" description="Helical" evidence="6">
    <location>
        <begin position="140"/>
        <end position="162"/>
    </location>
</feature>
<dbReference type="FunFam" id="1.20.1250.20:FF:000018">
    <property type="entry name" value="MFS transporter permease"/>
    <property type="match status" value="1"/>
</dbReference>
<evidence type="ECO:0000259" key="7">
    <source>
        <dbReference type="PROSITE" id="PS50850"/>
    </source>
</evidence>
<keyword evidence="9" id="KW-1185">Reference proteome</keyword>
<keyword evidence="2" id="KW-0813">Transport</keyword>
<evidence type="ECO:0000313" key="8">
    <source>
        <dbReference type="EMBL" id="GFK95841.1"/>
    </source>
</evidence>
<dbReference type="CDD" id="cd17319">
    <property type="entry name" value="MFS_ExuT_GudP_like"/>
    <property type="match status" value="1"/>
</dbReference>
<evidence type="ECO:0000256" key="4">
    <source>
        <dbReference type="ARBA" id="ARBA00022989"/>
    </source>
</evidence>
<reference evidence="8 9" key="2">
    <citation type="submission" date="2020-05" db="EMBL/GenBank/DDBJ databases">
        <title>Draft genome sequence of Desulfovibrio sp. strainFSS-1.</title>
        <authorList>
            <person name="Shimoshige H."/>
            <person name="Kobayashi H."/>
            <person name="Maekawa T."/>
        </authorList>
    </citation>
    <scope>NUCLEOTIDE SEQUENCE [LARGE SCALE GENOMIC DNA]</scope>
    <source>
        <strain evidence="8 9">SIID29052-01</strain>
    </source>
</reference>
<dbReference type="PANTHER" id="PTHR43791">
    <property type="entry name" value="PERMEASE-RELATED"/>
    <property type="match status" value="1"/>
</dbReference>
<feature type="transmembrane region" description="Helical" evidence="6">
    <location>
        <begin position="107"/>
        <end position="128"/>
    </location>
</feature>
<feature type="transmembrane region" description="Helical" evidence="6">
    <location>
        <begin position="174"/>
        <end position="194"/>
    </location>
</feature>
<dbReference type="SUPFAM" id="SSF103473">
    <property type="entry name" value="MFS general substrate transporter"/>
    <property type="match status" value="1"/>
</dbReference>
<gene>
    <name evidence="8" type="primary">ttuB</name>
    <name evidence="8" type="ORF">NNJEOMEG_03712</name>
</gene>
<feature type="transmembrane region" description="Helical" evidence="6">
    <location>
        <begin position="275"/>
        <end position="296"/>
    </location>
</feature>
<evidence type="ECO:0000256" key="2">
    <source>
        <dbReference type="ARBA" id="ARBA00022448"/>
    </source>
</evidence>
<dbReference type="GO" id="GO:0016020">
    <property type="term" value="C:membrane"/>
    <property type="evidence" value="ECO:0007669"/>
    <property type="project" value="UniProtKB-SubCell"/>
</dbReference>
<reference evidence="8 9" key="1">
    <citation type="submission" date="2020-04" db="EMBL/GenBank/DDBJ databases">
        <authorList>
            <consortium name="Desulfovibrio sp. FSS-1 genome sequencing consortium"/>
            <person name="Shimoshige H."/>
            <person name="Kobayashi H."/>
            <person name="Maekawa T."/>
        </authorList>
    </citation>
    <scope>NUCLEOTIDE SEQUENCE [LARGE SCALE GENOMIC DNA]</scope>
    <source>
        <strain evidence="8 9">SIID29052-01</strain>
    </source>
</reference>
<comment type="caution">
    <text evidence="8">The sequence shown here is derived from an EMBL/GenBank/DDBJ whole genome shotgun (WGS) entry which is preliminary data.</text>
</comment>
<protein>
    <submittedName>
        <fullName evidence="8">Tartrate transporter</fullName>
    </submittedName>
</protein>
<evidence type="ECO:0000256" key="5">
    <source>
        <dbReference type="ARBA" id="ARBA00023136"/>
    </source>
</evidence>
<feature type="transmembrane region" description="Helical" evidence="6">
    <location>
        <begin position="333"/>
        <end position="352"/>
    </location>
</feature>
<evidence type="ECO:0000313" key="9">
    <source>
        <dbReference type="Proteomes" id="UP000494245"/>
    </source>
</evidence>
<dbReference type="Gene3D" id="1.20.1250.20">
    <property type="entry name" value="MFS general substrate transporter like domains"/>
    <property type="match status" value="2"/>
</dbReference>
<keyword evidence="4 6" id="KW-1133">Transmembrane helix</keyword>
<dbReference type="Pfam" id="PF07690">
    <property type="entry name" value="MFS_1"/>
    <property type="match status" value="1"/>
</dbReference>
<dbReference type="GO" id="GO:0022857">
    <property type="term" value="F:transmembrane transporter activity"/>
    <property type="evidence" value="ECO:0007669"/>
    <property type="project" value="InterPro"/>
</dbReference>
<dbReference type="InterPro" id="IPR020846">
    <property type="entry name" value="MFS_dom"/>
</dbReference>
<feature type="transmembrane region" description="Helical" evidence="6">
    <location>
        <begin position="49"/>
        <end position="70"/>
    </location>
</feature>
<feature type="domain" description="Major facilitator superfamily (MFS) profile" evidence="7">
    <location>
        <begin position="16"/>
        <end position="422"/>
    </location>
</feature>
<organism evidence="8 9">
    <name type="scientific">Fundidesulfovibrio magnetotacticus</name>
    <dbReference type="NCBI Taxonomy" id="2730080"/>
    <lineage>
        <taxon>Bacteria</taxon>
        <taxon>Pseudomonadati</taxon>
        <taxon>Thermodesulfobacteriota</taxon>
        <taxon>Desulfovibrionia</taxon>
        <taxon>Desulfovibrionales</taxon>
        <taxon>Desulfovibrionaceae</taxon>
        <taxon>Fundidesulfovibrio</taxon>
    </lineage>
</organism>